<dbReference type="EMBL" id="GL996528">
    <property type="protein sequence ID" value="EGV60634.1"/>
    <property type="molecule type" value="Genomic_DNA"/>
</dbReference>
<evidence type="ECO:0000256" key="2">
    <source>
        <dbReference type="ARBA" id="ARBA00022763"/>
    </source>
</evidence>
<dbReference type="GeneID" id="18246236"/>
<dbReference type="Gene3D" id="3.90.640.10">
    <property type="entry name" value="Actin, Chain A, domain 4"/>
    <property type="match status" value="2"/>
</dbReference>
<dbReference type="HOGENOM" id="CLU_008246_1_0_1"/>
<feature type="coiled-coil region" evidence="8">
    <location>
        <begin position="425"/>
        <end position="459"/>
    </location>
</feature>
<protein>
    <submittedName>
        <fullName evidence="10">Actin-like ATPase domain-containing protein</fullName>
    </submittedName>
</protein>
<feature type="region of interest" description="Disordered" evidence="9">
    <location>
        <begin position="500"/>
        <end position="539"/>
    </location>
</feature>
<evidence type="ECO:0000256" key="7">
    <source>
        <dbReference type="RuleBase" id="RU000487"/>
    </source>
</evidence>
<dbReference type="InterPro" id="IPR004000">
    <property type="entry name" value="Actin"/>
</dbReference>
<dbReference type="KEGG" id="cten:18246236"/>
<evidence type="ECO:0000256" key="4">
    <source>
        <dbReference type="ARBA" id="ARBA00023054"/>
    </source>
</evidence>
<dbReference type="Gene3D" id="3.30.420.40">
    <property type="match status" value="4"/>
</dbReference>
<name>G3BF48_CANTC</name>
<proteinExistence type="inferred from homology"/>
<feature type="coiled-coil region" evidence="8">
    <location>
        <begin position="293"/>
        <end position="321"/>
    </location>
</feature>
<dbReference type="FunFam" id="3.30.420.40:FF:000058">
    <property type="entry name" value="Putative actin-related protein 5"/>
    <property type="match status" value="1"/>
</dbReference>
<dbReference type="GO" id="GO:0006974">
    <property type="term" value="P:DNA damage response"/>
    <property type="evidence" value="ECO:0007669"/>
    <property type="project" value="UniProtKB-KW"/>
</dbReference>
<keyword evidence="3" id="KW-0805">Transcription regulation</keyword>
<evidence type="ECO:0000256" key="6">
    <source>
        <dbReference type="ARBA" id="ARBA00023242"/>
    </source>
</evidence>
<dbReference type="Proteomes" id="UP000000707">
    <property type="component" value="Unassembled WGS sequence"/>
</dbReference>
<organism evidence="11">
    <name type="scientific">Candida tenuis (strain ATCC 10573 / BCRC 21748 / CBS 615 / JCM 9827 / NBRC 10315 / NRRL Y-1498 / VKM Y-70)</name>
    <name type="common">Yeast</name>
    <name type="synonym">Yamadazyma tenuis</name>
    <dbReference type="NCBI Taxonomy" id="590646"/>
    <lineage>
        <taxon>Eukaryota</taxon>
        <taxon>Fungi</taxon>
        <taxon>Dikarya</taxon>
        <taxon>Ascomycota</taxon>
        <taxon>Saccharomycotina</taxon>
        <taxon>Pichiomycetes</taxon>
        <taxon>Debaryomycetaceae</taxon>
        <taxon>Yamadazyma</taxon>
    </lineage>
</organism>
<comment type="subcellular location">
    <subcellularLocation>
        <location evidence="1">Nucleus</location>
    </subcellularLocation>
</comment>
<gene>
    <name evidence="10" type="ORF">CANTEDRAFT_110948</name>
</gene>
<evidence type="ECO:0000256" key="8">
    <source>
        <dbReference type="SAM" id="Coils"/>
    </source>
</evidence>
<dbReference type="PANTHER" id="PTHR11937">
    <property type="entry name" value="ACTIN"/>
    <property type="match status" value="1"/>
</dbReference>
<dbReference type="AlphaFoldDB" id="G3BF48"/>
<evidence type="ECO:0000256" key="3">
    <source>
        <dbReference type="ARBA" id="ARBA00023015"/>
    </source>
</evidence>
<reference evidence="10 11" key="1">
    <citation type="journal article" date="2011" name="Proc. Natl. Acad. Sci. U.S.A.">
        <title>Comparative genomics of xylose-fermenting fungi for enhanced biofuel production.</title>
        <authorList>
            <person name="Wohlbach D.J."/>
            <person name="Kuo A."/>
            <person name="Sato T.K."/>
            <person name="Potts K.M."/>
            <person name="Salamov A.A."/>
            <person name="LaButti K.M."/>
            <person name="Sun H."/>
            <person name="Clum A."/>
            <person name="Pangilinan J.L."/>
            <person name="Lindquist E.A."/>
            <person name="Lucas S."/>
            <person name="Lapidus A."/>
            <person name="Jin M."/>
            <person name="Gunawan C."/>
            <person name="Balan V."/>
            <person name="Dale B.E."/>
            <person name="Jeffries T.W."/>
            <person name="Zinkel R."/>
            <person name="Barry K.W."/>
            <person name="Grigoriev I.V."/>
            <person name="Gasch A.P."/>
        </authorList>
    </citation>
    <scope>NUCLEOTIDE SEQUENCE [LARGE SCALE GENOMIC DNA]</scope>
    <source>
        <strain evidence="11">ATCC 10573 / BCRC 21748 / CBS 615 / JCM 9827 / NBRC 10315 / NRRL Y-1498 / VKM Y-70</strain>
    </source>
</reference>
<evidence type="ECO:0000313" key="10">
    <source>
        <dbReference type="EMBL" id="EGV60634.1"/>
    </source>
</evidence>
<sequence>MSPSKESTQDTDAYPPQAVYSLRDFTSPAASEPFYQNYQFGVPIALDIGSSQVRIGLTNSTLPNNVFPSTTARYKDRKTGQMLTLVGNDVYRDPLSKSSIRTIYDGTVITNWDHVEYLLDYSFEHLGVHSDNGRVDNPIIMTEPVTSTVAQRKGMYELLFEVYQAPKVTFGIDSLFSYYANCDGKPNNGLVVGGGNESTHLFPVLDGRGVLSQTKRIDWGGNQSQQFLSKLLALKYPYFPSKLTPAQTTLMFQDFSYISDDYQEELKHFLDMDQLETKDVVIQAPVDLGTPEKKKTEQELAQQAERRREQGRRLQEQARQRRAEKLVQKEEELAYFVQLKQEFEVLSEVQIQKKLEAENFEDINDFNKYITGLEKSIKKQKYGEDDDSDDEIDPLTAWPLVDIPDDQLSPENIKEKRKQRLHKANFDARQKNIEAKKQEEELKAQYEKEQAEFREKDLEGWCSTKRIELAKFINRIKERQKILDSFKDRKSVAAQQRMKNIADLANDESGSTNANSRKRRRNATSTIDNDPNDTFGANDDDWNLYRDISNVNLEEEQAEDHTSVLALEAELLDHDPNFHHEDTLAATSTFDWKNSALHKFIHGPRPNISLAMQIEGIDPDEIATKPEIILKNHQLHLNVERIRVPEILFEPHIAGLDQAGISEISQDLFLRRLDGNFKPGGQSYNVVQDIFITGGLSRLPNFDTRIVKEFTSFLPVGAPIRVRKARDPTVDPWKGMQLWSSTNECESSYVTKAEYDEYGPEYIKEHGLGNVSLL</sequence>
<dbReference type="Pfam" id="PF00022">
    <property type="entry name" value="Actin"/>
    <property type="match status" value="2"/>
</dbReference>
<keyword evidence="6" id="KW-0539">Nucleus</keyword>
<dbReference type="OrthoDB" id="7340501at2759"/>
<dbReference type="STRING" id="590646.G3BF48"/>
<evidence type="ECO:0000256" key="5">
    <source>
        <dbReference type="ARBA" id="ARBA00023163"/>
    </source>
</evidence>
<keyword evidence="5" id="KW-0804">Transcription</keyword>
<dbReference type="InterPro" id="IPR043129">
    <property type="entry name" value="ATPase_NBD"/>
</dbReference>
<dbReference type="CDD" id="cd10211">
    <property type="entry name" value="ASKHA_NBD_Arp5"/>
    <property type="match status" value="1"/>
</dbReference>
<evidence type="ECO:0000256" key="9">
    <source>
        <dbReference type="SAM" id="MobiDB-lite"/>
    </source>
</evidence>
<dbReference type="SUPFAM" id="SSF53067">
    <property type="entry name" value="Actin-like ATPase domain"/>
    <property type="match status" value="2"/>
</dbReference>
<dbReference type="GO" id="GO:0005634">
    <property type="term" value="C:nucleus"/>
    <property type="evidence" value="ECO:0007669"/>
    <property type="project" value="UniProtKB-SubCell"/>
</dbReference>
<evidence type="ECO:0000256" key="1">
    <source>
        <dbReference type="ARBA" id="ARBA00004123"/>
    </source>
</evidence>
<dbReference type="FunFam" id="3.30.420.40:FF:000122">
    <property type="entry name" value="ARP5 actin-related protein 5 homolog"/>
    <property type="match status" value="1"/>
</dbReference>
<dbReference type="SMART" id="SM00268">
    <property type="entry name" value="ACTIN"/>
    <property type="match status" value="1"/>
</dbReference>
<keyword evidence="4 8" id="KW-0175">Coiled coil</keyword>
<keyword evidence="2" id="KW-0227">DNA damage</keyword>
<dbReference type="eggNOG" id="KOG0681">
    <property type="taxonomic scope" value="Eukaryota"/>
</dbReference>
<evidence type="ECO:0000313" key="11">
    <source>
        <dbReference type="Proteomes" id="UP000000707"/>
    </source>
</evidence>
<keyword evidence="11" id="KW-1185">Reference proteome</keyword>
<accession>G3BF48</accession>
<comment type="similarity">
    <text evidence="7">Belongs to the actin family.</text>
</comment>